<organism evidence="1 2">
    <name type="scientific">Cirrhinus molitorella</name>
    <name type="common">mud carp</name>
    <dbReference type="NCBI Taxonomy" id="172907"/>
    <lineage>
        <taxon>Eukaryota</taxon>
        <taxon>Metazoa</taxon>
        <taxon>Chordata</taxon>
        <taxon>Craniata</taxon>
        <taxon>Vertebrata</taxon>
        <taxon>Euteleostomi</taxon>
        <taxon>Actinopterygii</taxon>
        <taxon>Neopterygii</taxon>
        <taxon>Teleostei</taxon>
        <taxon>Ostariophysi</taxon>
        <taxon>Cypriniformes</taxon>
        <taxon>Cyprinidae</taxon>
        <taxon>Labeoninae</taxon>
        <taxon>Labeonini</taxon>
        <taxon>Cirrhinus</taxon>
    </lineage>
</organism>
<protein>
    <recommendedName>
        <fullName evidence="3">Secreted protein</fullName>
    </recommendedName>
</protein>
<evidence type="ECO:0000313" key="2">
    <source>
        <dbReference type="Proteomes" id="UP001558613"/>
    </source>
</evidence>
<keyword evidence="2" id="KW-1185">Reference proteome</keyword>
<name>A0ABR3M7S7_9TELE</name>
<sequence length="76" mass="8654">MQQIRSKDCRRRRRTLSAALCMSSSNIKAQEVAGSDVIGWGPCDLSNKKRHSERRPMICRHVFRNGLVHFIVPSSS</sequence>
<reference evidence="1 2" key="1">
    <citation type="submission" date="2023-09" db="EMBL/GenBank/DDBJ databases">
        <authorList>
            <person name="Wang M."/>
        </authorList>
    </citation>
    <scope>NUCLEOTIDE SEQUENCE [LARGE SCALE GENOMIC DNA]</scope>
    <source>
        <strain evidence="1">GT-2023</strain>
        <tissue evidence="1">Liver</tissue>
    </source>
</reference>
<evidence type="ECO:0008006" key="3">
    <source>
        <dbReference type="Google" id="ProtNLM"/>
    </source>
</evidence>
<dbReference type="Proteomes" id="UP001558613">
    <property type="component" value="Unassembled WGS sequence"/>
</dbReference>
<proteinExistence type="predicted"/>
<dbReference type="EMBL" id="JAYMGO010000015">
    <property type="protein sequence ID" value="KAL1261154.1"/>
    <property type="molecule type" value="Genomic_DNA"/>
</dbReference>
<accession>A0ABR3M7S7</accession>
<evidence type="ECO:0000313" key="1">
    <source>
        <dbReference type="EMBL" id="KAL1261154.1"/>
    </source>
</evidence>
<gene>
    <name evidence="1" type="ORF">QQF64_008981</name>
</gene>
<comment type="caution">
    <text evidence="1">The sequence shown here is derived from an EMBL/GenBank/DDBJ whole genome shotgun (WGS) entry which is preliminary data.</text>
</comment>